<protein>
    <submittedName>
        <fullName evidence="3">Transmembrane protein 201</fullName>
    </submittedName>
</protein>
<evidence type="ECO:0000256" key="1">
    <source>
        <dbReference type="SAM" id="MobiDB-lite"/>
    </source>
</evidence>
<organism evidence="3 4">
    <name type="scientific">Lonchura striata</name>
    <name type="common">white-rumped munia</name>
    <dbReference type="NCBI Taxonomy" id="40157"/>
    <lineage>
        <taxon>Eukaryota</taxon>
        <taxon>Metazoa</taxon>
        <taxon>Chordata</taxon>
        <taxon>Craniata</taxon>
        <taxon>Vertebrata</taxon>
        <taxon>Euteleostomi</taxon>
        <taxon>Archelosauria</taxon>
        <taxon>Archosauria</taxon>
        <taxon>Dinosauria</taxon>
        <taxon>Saurischia</taxon>
        <taxon>Theropoda</taxon>
        <taxon>Coelurosauria</taxon>
        <taxon>Aves</taxon>
        <taxon>Neognathae</taxon>
        <taxon>Neoaves</taxon>
        <taxon>Telluraves</taxon>
        <taxon>Australaves</taxon>
        <taxon>Passeriformes</taxon>
        <taxon>Passeroidea</taxon>
        <taxon>Estrildidae</taxon>
        <taxon>Estrildinae</taxon>
        <taxon>Lonchura</taxon>
    </lineage>
</organism>
<dbReference type="GO" id="GO:0051015">
    <property type="term" value="F:actin filament binding"/>
    <property type="evidence" value="ECO:0007669"/>
    <property type="project" value="TreeGrafter"/>
</dbReference>
<proteinExistence type="predicted"/>
<dbReference type="PANTHER" id="PTHR28646">
    <property type="entry name" value="TRANSMEMBRANE PROTEIN 201"/>
    <property type="match status" value="1"/>
</dbReference>
<dbReference type="EMBL" id="MUZQ01000293">
    <property type="protein sequence ID" value="OWK53318.1"/>
    <property type="molecule type" value="Genomic_DNA"/>
</dbReference>
<name>A0A218UI96_9PASE</name>
<gene>
    <name evidence="3" type="primary">TMEM201_1</name>
    <name evidence="3" type="ORF">RLOC_00000689</name>
</gene>
<keyword evidence="2 3" id="KW-0812">Transmembrane</keyword>
<dbReference type="AlphaFoldDB" id="A0A218UI96"/>
<dbReference type="GO" id="GO:0031965">
    <property type="term" value="C:nuclear membrane"/>
    <property type="evidence" value="ECO:0007669"/>
    <property type="project" value="TreeGrafter"/>
</dbReference>
<keyword evidence="2" id="KW-1133">Transmembrane helix</keyword>
<evidence type="ECO:0000313" key="4">
    <source>
        <dbReference type="Proteomes" id="UP000197619"/>
    </source>
</evidence>
<reference evidence="3 4" key="1">
    <citation type="submission" date="2017-05" db="EMBL/GenBank/DDBJ databases">
        <title>Genome of assembly of the Bengalese finch, Lonchura striata domestica.</title>
        <authorList>
            <person name="Colquitt B.M."/>
            <person name="Brainard M.S."/>
        </authorList>
    </citation>
    <scope>NUCLEOTIDE SEQUENCE [LARGE SCALE GENOMIC DNA]</scope>
    <source>
        <strain evidence="3">White83orange57</strain>
    </source>
</reference>
<keyword evidence="4" id="KW-1185">Reference proteome</keyword>
<sequence length="195" mass="20484">MKDSGYLFSGSRPASQSSQSKEFPISDPFWLPAGSRAPSRLPSPAPSVAGSVTSSSGSLRVRRPLISPARLNLQGQKLLLFPQSEALLSPGGSEEQTHSDSNACAPELPGCPSKSLGVPDMRSAVEGGSICSDNSIKKEDHSSHSSTCVVDTTTKGDDLAGWRGRFGTSALRGLLAVSLTLNAVFTSAYVYRSLR</sequence>
<feature type="region of interest" description="Disordered" evidence="1">
    <location>
        <begin position="88"/>
        <end position="110"/>
    </location>
</feature>
<accession>A0A218UI96</accession>
<dbReference type="GO" id="GO:0030473">
    <property type="term" value="P:nuclear migration along microtubule"/>
    <property type="evidence" value="ECO:0007669"/>
    <property type="project" value="TreeGrafter"/>
</dbReference>
<comment type="caution">
    <text evidence="3">The sequence shown here is derived from an EMBL/GenBank/DDBJ whole genome shotgun (WGS) entry which is preliminary data.</text>
</comment>
<evidence type="ECO:0000256" key="2">
    <source>
        <dbReference type="SAM" id="Phobius"/>
    </source>
</evidence>
<feature type="compositionally biased region" description="Low complexity" evidence="1">
    <location>
        <begin position="32"/>
        <end position="58"/>
    </location>
</feature>
<evidence type="ECO:0000313" key="3">
    <source>
        <dbReference type="EMBL" id="OWK53318.1"/>
    </source>
</evidence>
<dbReference type="PANTHER" id="PTHR28646:SF1">
    <property type="entry name" value="TRANSMEMBRANE PROTEIN 201"/>
    <property type="match status" value="1"/>
</dbReference>
<dbReference type="GO" id="GO:0005521">
    <property type="term" value="F:lamin binding"/>
    <property type="evidence" value="ECO:0007669"/>
    <property type="project" value="TreeGrafter"/>
</dbReference>
<dbReference type="InterPro" id="IPR040041">
    <property type="entry name" value="TMEM201"/>
</dbReference>
<feature type="transmembrane region" description="Helical" evidence="2">
    <location>
        <begin position="173"/>
        <end position="191"/>
    </location>
</feature>
<feature type="region of interest" description="Disordered" evidence="1">
    <location>
        <begin position="1"/>
        <end position="58"/>
    </location>
</feature>
<dbReference type="Proteomes" id="UP000197619">
    <property type="component" value="Unassembled WGS sequence"/>
</dbReference>
<keyword evidence="2" id="KW-0472">Membrane</keyword>